<dbReference type="Gene3D" id="3.10.20.310">
    <property type="entry name" value="membrane protein fhac"/>
    <property type="match status" value="1"/>
</dbReference>
<evidence type="ECO:0000256" key="4">
    <source>
        <dbReference type="SAM" id="MobiDB-lite"/>
    </source>
</evidence>
<dbReference type="AlphaFoldDB" id="B0SXL9"/>
<dbReference type="EMBL" id="CP000927">
    <property type="protein sequence ID" value="ABZ73231.1"/>
    <property type="molecule type" value="Genomic_DNA"/>
</dbReference>
<protein>
    <submittedName>
        <fullName evidence="8">Polypeptide-transport-associated domain protein ShlB-type</fullName>
    </submittedName>
</protein>
<evidence type="ECO:0000256" key="3">
    <source>
        <dbReference type="ARBA" id="ARBA00023237"/>
    </source>
</evidence>
<gene>
    <name evidence="8" type="ordered locus">Caul_4107</name>
</gene>
<accession>B0SXL9</accession>
<feature type="chain" id="PRO_5002752883" evidence="5">
    <location>
        <begin position="21"/>
        <end position="554"/>
    </location>
</feature>
<dbReference type="STRING" id="366602.Caul_4107"/>
<evidence type="ECO:0000256" key="1">
    <source>
        <dbReference type="ARBA" id="ARBA00022452"/>
    </source>
</evidence>
<proteinExistence type="predicted"/>
<organism evidence="8">
    <name type="scientific">Caulobacter sp. (strain K31)</name>
    <dbReference type="NCBI Taxonomy" id="366602"/>
    <lineage>
        <taxon>Bacteria</taxon>
        <taxon>Pseudomonadati</taxon>
        <taxon>Pseudomonadota</taxon>
        <taxon>Alphaproteobacteria</taxon>
        <taxon>Caulobacterales</taxon>
        <taxon>Caulobacteraceae</taxon>
        <taxon>Caulobacter</taxon>
    </lineage>
</organism>
<dbReference type="InterPro" id="IPR051544">
    <property type="entry name" value="TPS_OM_transporter"/>
</dbReference>
<feature type="region of interest" description="Disordered" evidence="4">
    <location>
        <begin position="21"/>
        <end position="57"/>
    </location>
</feature>
<feature type="domain" description="Haemolysin activator HlyB C-terminal" evidence="6">
    <location>
        <begin position="200"/>
        <end position="493"/>
    </location>
</feature>
<dbReference type="PANTHER" id="PTHR34597:SF1">
    <property type="entry name" value="HEME_HEMOPEXIN TRANSPORTER PROTEIN HUXB"/>
    <property type="match status" value="1"/>
</dbReference>
<dbReference type="GO" id="GO:0098046">
    <property type="term" value="C:type V protein secretion system complex"/>
    <property type="evidence" value="ECO:0007669"/>
    <property type="project" value="TreeGrafter"/>
</dbReference>
<feature type="compositionally biased region" description="Low complexity" evidence="4">
    <location>
        <begin position="21"/>
        <end position="31"/>
    </location>
</feature>
<evidence type="ECO:0000313" key="8">
    <source>
        <dbReference type="EMBL" id="ABZ73231.1"/>
    </source>
</evidence>
<dbReference type="Pfam" id="PF03865">
    <property type="entry name" value="ShlB"/>
    <property type="match status" value="1"/>
</dbReference>
<keyword evidence="1" id="KW-1134">Transmembrane beta strand</keyword>
<dbReference type="eggNOG" id="COG2831">
    <property type="taxonomic scope" value="Bacteria"/>
</dbReference>
<dbReference type="PANTHER" id="PTHR34597">
    <property type="entry name" value="SLR1661 PROTEIN"/>
    <property type="match status" value="1"/>
</dbReference>
<dbReference type="Gene3D" id="2.40.160.50">
    <property type="entry name" value="membrane protein fhac: a member of the omp85/tpsb transporter family"/>
    <property type="match status" value="1"/>
</dbReference>
<keyword evidence="3" id="KW-0998">Cell outer membrane</keyword>
<evidence type="ECO:0000259" key="6">
    <source>
        <dbReference type="Pfam" id="PF03865"/>
    </source>
</evidence>
<reference evidence="8" key="1">
    <citation type="submission" date="2008-01" db="EMBL/GenBank/DDBJ databases">
        <title>Complete sequence of chromosome of Caulobacter sp. K31.</title>
        <authorList>
            <consortium name="US DOE Joint Genome Institute"/>
            <person name="Copeland A."/>
            <person name="Lucas S."/>
            <person name="Lapidus A."/>
            <person name="Barry K."/>
            <person name="Glavina del Rio T."/>
            <person name="Dalin E."/>
            <person name="Tice H."/>
            <person name="Pitluck S."/>
            <person name="Bruce D."/>
            <person name="Goodwin L."/>
            <person name="Thompson L.S."/>
            <person name="Brettin T."/>
            <person name="Detter J.C."/>
            <person name="Han C."/>
            <person name="Schmutz J."/>
            <person name="Larimer F."/>
            <person name="Land M."/>
            <person name="Hauser L."/>
            <person name="Kyrpides N."/>
            <person name="Kim E."/>
            <person name="Stephens C."/>
            <person name="Richardson P."/>
        </authorList>
    </citation>
    <scope>NUCLEOTIDE SEQUENCE [LARGE SCALE GENOMIC DNA]</scope>
    <source>
        <strain evidence="8">K31</strain>
    </source>
</reference>
<dbReference type="KEGG" id="cak:Caul_4107"/>
<keyword evidence="2" id="KW-0812">Transmembrane</keyword>
<dbReference type="InterPro" id="IPR005565">
    <property type="entry name" value="Hemolysn_activator_HlyB_C"/>
</dbReference>
<evidence type="ECO:0000256" key="2">
    <source>
        <dbReference type="ARBA" id="ARBA00022692"/>
    </source>
</evidence>
<dbReference type="HOGENOM" id="CLU_021521_2_2_5"/>
<evidence type="ECO:0000256" key="5">
    <source>
        <dbReference type="SAM" id="SignalP"/>
    </source>
</evidence>
<feature type="signal peptide" evidence="5">
    <location>
        <begin position="1"/>
        <end position="20"/>
    </location>
</feature>
<sequence precursor="true">MLRSSLIMAALLAAGQGAQAQQPPATGQLQQIPPAAVPQRRAPDIRIERPGPSTDAVPEGARIRVDTLRVTGATLFTEAELVAATGFTPGRDLTLPDLRNAAARITRFYNDRGYVLAQAYLPAQDVVAGTVTIAMVEGRYGAVALRNQSGVSDAVAGGVLNGLNRGDPVAIAPLDRRLLLLSDIPGVVVHSTLSPGAEVGSSDLTVDLTRAPRIYGSLEADNAGNRYTGAYRFGGSVNLANPTGRGDLISLRLLASTEGLAYGRAAWQAPLGDATVGVAYTHMQYDLGHEFSALDASGVSDIASLFASYPLIRSRTANLYALGSIDAKFLSDEIGLVSQVSDKTVRAVTVGLRGDSRDDFGGGGWNTASLSWTSGELDIESPLERAADAAGARSQGGFNKLQYAVSRLQTVRGPLSVYGALRGQIATDNLDSSEKMELGGAYGVRAYPEGEAYGDQGYVATVEARWMLDAWTRPLPGQFQLVAFVDAGAVDYAKDPWFSGPNHARRSGGGLGVNWFGPDDLSVRAAYARRFNDQISTSGPDRKGRVWFQIVKLF</sequence>
<evidence type="ECO:0000259" key="7">
    <source>
        <dbReference type="Pfam" id="PF08479"/>
    </source>
</evidence>
<feature type="domain" description="Polypeptide-transport-associated ShlB-type" evidence="7">
    <location>
        <begin position="65"/>
        <end position="138"/>
    </location>
</feature>
<dbReference type="OrthoDB" id="7209508at2"/>
<dbReference type="GO" id="GO:0046819">
    <property type="term" value="P:protein secretion by the type V secretion system"/>
    <property type="evidence" value="ECO:0007669"/>
    <property type="project" value="TreeGrafter"/>
</dbReference>
<dbReference type="Pfam" id="PF08479">
    <property type="entry name" value="POTRA_2"/>
    <property type="match status" value="1"/>
</dbReference>
<dbReference type="InterPro" id="IPR013686">
    <property type="entry name" value="Polypept-transport_assoc_ShlB"/>
</dbReference>
<keyword evidence="5" id="KW-0732">Signal</keyword>
<keyword evidence="1" id="KW-0472">Membrane</keyword>
<name>B0SXL9_CAUSK</name>
<dbReference type="GO" id="GO:0008320">
    <property type="term" value="F:protein transmembrane transporter activity"/>
    <property type="evidence" value="ECO:0007669"/>
    <property type="project" value="TreeGrafter"/>
</dbReference>